<dbReference type="SUPFAM" id="SSF109604">
    <property type="entry name" value="HD-domain/PDEase-like"/>
    <property type="match status" value="1"/>
</dbReference>
<dbReference type="PANTHER" id="PTHR40202">
    <property type="match status" value="1"/>
</dbReference>
<proteinExistence type="predicted"/>
<evidence type="ECO:0000313" key="2">
    <source>
        <dbReference type="Proteomes" id="UP001198862"/>
    </source>
</evidence>
<evidence type="ECO:0000313" key="1">
    <source>
        <dbReference type="EMBL" id="MCC8429920.1"/>
    </source>
</evidence>
<dbReference type="RefSeq" id="WP_230551118.1">
    <property type="nucleotide sequence ID" value="NZ_JAJISD010000005.1"/>
</dbReference>
<dbReference type="Gene3D" id="1.10.3210.10">
    <property type="entry name" value="Hypothetical protein af1432"/>
    <property type="match status" value="1"/>
</dbReference>
<reference evidence="1 2" key="1">
    <citation type="submission" date="2021-11" db="EMBL/GenBank/DDBJ databases">
        <authorList>
            <person name="Lee D.-H."/>
            <person name="Kim S.-B."/>
        </authorList>
    </citation>
    <scope>NUCLEOTIDE SEQUENCE [LARGE SCALE GENOMIC DNA]</scope>
    <source>
        <strain evidence="1 2">KCTC 52223</strain>
    </source>
</reference>
<organism evidence="1 2">
    <name type="scientific">Reyranella aquatilis</name>
    <dbReference type="NCBI Taxonomy" id="2035356"/>
    <lineage>
        <taxon>Bacteria</taxon>
        <taxon>Pseudomonadati</taxon>
        <taxon>Pseudomonadota</taxon>
        <taxon>Alphaproteobacteria</taxon>
        <taxon>Hyphomicrobiales</taxon>
        <taxon>Reyranellaceae</taxon>
        <taxon>Reyranella</taxon>
    </lineage>
</organism>
<protein>
    <submittedName>
        <fullName evidence="1">Phosphohydrolase</fullName>
    </submittedName>
</protein>
<dbReference type="Proteomes" id="UP001198862">
    <property type="component" value="Unassembled WGS sequence"/>
</dbReference>
<accession>A0ABS8KV37</accession>
<dbReference type="InterPro" id="IPR052567">
    <property type="entry name" value="OP_Dioxygenase"/>
</dbReference>
<comment type="caution">
    <text evidence="1">The sequence shown here is derived from an EMBL/GenBank/DDBJ whole genome shotgun (WGS) entry which is preliminary data.</text>
</comment>
<gene>
    <name evidence="1" type="ORF">LJ725_13150</name>
</gene>
<sequence length="191" mass="21888">MDDFKNLENASVDDLKAIAKGQADIASKVGDHLIAHLSLLKGDFGGFPIDRYDHCIQAATRAFNDKRSAEYVVCALFHDIGDTLAPYNHAEVVAEMLRPFIDDRHYFIVQRHGVFQGYYFWGKLGLDRNARDQYRDSPYYDDTVEFCEKYDSPSFDKDYPNLPIETFRPLIDEVLKSPKQASVYTAIFNKA</sequence>
<dbReference type="EMBL" id="JAJISD010000005">
    <property type="protein sequence ID" value="MCC8429920.1"/>
    <property type="molecule type" value="Genomic_DNA"/>
</dbReference>
<dbReference type="PANTHER" id="PTHR40202:SF1">
    <property type="entry name" value="HD DOMAIN-CONTAINING PROTEIN"/>
    <property type="match status" value="1"/>
</dbReference>
<name>A0ABS8KV37_9HYPH</name>
<keyword evidence="2" id="KW-1185">Reference proteome</keyword>